<keyword evidence="4 12" id="KW-1003">Cell membrane</keyword>
<dbReference type="InterPro" id="IPR045861">
    <property type="entry name" value="CorA_cytoplasmic_dom"/>
</dbReference>
<dbReference type="InterPro" id="IPR002523">
    <property type="entry name" value="MgTranspt_CorA/ZnTranspt_ZntB"/>
</dbReference>
<dbReference type="AlphaFoldDB" id="A0A494W781"/>
<dbReference type="GO" id="GO:0000287">
    <property type="term" value="F:magnesium ion binding"/>
    <property type="evidence" value="ECO:0007669"/>
    <property type="project" value="TreeGrafter"/>
</dbReference>
<evidence type="ECO:0000313" key="14">
    <source>
        <dbReference type="Proteomes" id="UP000279959"/>
    </source>
</evidence>
<dbReference type="CDD" id="cd12830">
    <property type="entry name" value="MtCorA-like"/>
    <property type="match status" value="1"/>
</dbReference>
<proteinExistence type="inferred from homology"/>
<evidence type="ECO:0000256" key="6">
    <source>
        <dbReference type="ARBA" id="ARBA00022842"/>
    </source>
</evidence>
<evidence type="ECO:0000256" key="4">
    <source>
        <dbReference type="ARBA" id="ARBA00022475"/>
    </source>
</evidence>
<evidence type="ECO:0000256" key="10">
    <source>
        <dbReference type="ARBA" id="ARBA00034269"/>
    </source>
</evidence>
<comment type="similarity">
    <text evidence="2 12">Belongs to the CorA metal ion transporter (MIT) (TC 1.A.35) family.</text>
</comment>
<evidence type="ECO:0000313" key="13">
    <source>
        <dbReference type="EMBL" id="BBE00414.1"/>
    </source>
</evidence>
<reference evidence="13 14" key="1">
    <citation type="submission" date="2018-05" db="EMBL/GenBank/DDBJ databases">
        <title>Complete Genome Sequence of the Nonylphenol-Degrading Bacterium Sphingobium amiense DSM 16289T.</title>
        <authorList>
            <person name="Ootsuka M."/>
            <person name="Nishizawa T."/>
            <person name="Ohta H."/>
        </authorList>
    </citation>
    <scope>NUCLEOTIDE SEQUENCE [LARGE SCALE GENOMIC DNA]</scope>
    <source>
        <strain evidence="13 14">DSM 16289</strain>
        <plasmid evidence="14">psamie_3 dna</plasmid>
    </source>
</reference>
<dbReference type="FunFam" id="1.20.58.340:FF:000004">
    <property type="entry name" value="Magnesium transport protein CorA"/>
    <property type="match status" value="1"/>
</dbReference>
<gene>
    <name evidence="12" type="primary">corA</name>
    <name evidence="13" type="ORF">SAMIE_3001200</name>
</gene>
<dbReference type="GO" id="GO:0015087">
    <property type="term" value="F:cobalt ion transmembrane transporter activity"/>
    <property type="evidence" value="ECO:0007669"/>
    <property type="project" value="UniProtKB-UniRule"/>
</dbReference>
<sequence>MGEAHGFRSPPQVAAPESAMSVVAAFLYHEGKRLRPVTLIDPACEHIAKDDFVWIGLSQPSETELADIAGNYGLHPLAVEDAGNGHQISKLDVYGDQLFIVARTAHLEGDHIAYGSTAIFLGKNFLITVRQGSARSHSELRAHLEITPDLLREGPDYVLHAILDFIVDGYFPIVEAIEEDVLKMEQRMLAAFLTREEVTRIFTLRRELVRFQRVLGPMLEVGRKLVNLQLPRLDEASKPYFRDLLDHMLRVESAITGIRDILISVFEASHLLEQQRQGAITRQLAAWAAILAVPTAIAGIYGMNFENMPELKTQWGYFVILGVIAAVCIGLYIRFKRNHWL</sequence>
<evidence type="ECO:0000256" key="9">
    <source>
        <dbReference type="ARBA" id="ARBA00023136"/>
    </source>
</evidence>
<dbReference type="GO" id="GO:0015095">
    <property type="term" value="F:magnesium ion transmembrane transporter activity"/>
    <property type="evidence" value="ECO:0007669"/>
    <property type="project" value="UniProtKB-UniRule"/>
</dbReference>
<protein>
    <recommendedName>
        <fullName evidence="12">Magnesium transport protein CorA</fullName>
    </recommendedName>
</protein>
<evidence type="ECO:0000256" key="1">
    <source>
        <dbReference type="ARBA" id="ARBA00004651"/>
    </source>
</evidence>
<dbReference type="SUPFAM" id="SSF143865">
    <property type="entry name" value="CorA soluble domain-like"/>
    <property type="match status" value="1"/>
</dbReference>
<dbReference type="GO" id="GO:0050897">
    <property type="term" value="F:cobalt ion binding"/>
    <property type="evidence" value="ECO:0007669"/>
    <property type="project" value="TreeGrafter"/>
</dbReference>
<dbReference type="GO" id="GO:0005886">
    <property type="term" value="C:plasma membrane"/>
    <property type="evidence" value="ECO:0007669"/>
    <property type="project" value="UniProtKB-SubCell"/>
</dbReference>
<dbReference type="InterPro" id="IPR045863">
    <property type="entry name" value="CorA_TM1_TM2"/>
</dbReference>
<dbReference type="PANTHER" id="PTHR46494">
    <property type="entry name" value="CORA FAMILY METAL ION TRANSPORTER (EUROFUNG)"/>
    <property type="match status" value="1"/>
</dbReference>
<name>A0A494W781_9SPHN</name>
<dbReference type="Gene3D" id="3.30.460.20">
    <property type="entry name" value="CorA soluble domain-like"/>
    <property type="match status" value="1"/>
</dbReference>
<organism evidence="13 14">
    <name type="scientific">Sphingobium amiense</name>
    <dbReference type="NCBI Taxonomy" id="135719"/>
    <lineage>
        <taxon>Bacteria</taxon>
        <taxon>Pseudomonadati</taxon>
        <taxon>Pseudomonadota</taxon>
        <taxon>Alphaproteobacteria</taxon>
        <taxon>Sphingomonadales</taxon>
        <taxon>Sphingomonadaceae</taxon>
        <taxon>Sphingobium</taxon>
    </lineage>
</organism>
<keyword evidence="7 12" id="KW-1133">Transmembrane helix</keyword>
<dbReference type="Proteomes" id="UP000279959">
    <property type="component" value="Plasmid pSAMIE_3"/>
</dbReference>
<dbReference type="PANTHER" id="PTHR46494:SF1">
    <property type="entry name" value="CORA FAMILY METAL ION TRANSPORTER (EUROFUNG)"/>
    <property type="match status" value="1"/>
</dbReference>
<dbReference type="InterPro" id="IPR004488">
    <property type="entry name" value="Mg/Co-transport_prot_CorA"/>
</dbReference>
<keyword evidence="3 12" id="KW-0813">Transport</keyword>
<keyword evidence="8 12" id="KW-0406">Ion transport</keyword>
<keyword evidence="14" id="KW-1185">Reference proteome</keyword>
<keyword evidence="9 12" id="KW-0472">Membrane</keyword>
<dbReference type="Pfam" id="PF01544">
    <property type="entry name" value="CorA"/>
    <property type="match status" value="1"/>
</dbReference>
<evidence type="ECO:0000256" key="3">
    <source>
        <dbReference type="ARBA" id="ARBA00022448"/>
    </source>
</evidence>
<evidence type="ECO:0000256" key="2">
    <source>
        <dbReference type="ARBA" id="ARBA00009765"/>
    </source>
</evidence>
<dbReference type="SUPFAM" id="SSF144083">
    <property type="entry name" value="Magnesium transport protein CorA, transmembrane region"/>
    <property type="match status" value="1"/>
</dbReference>
<comment type="catalytic activity">
    <reaction evidence="10">
        <text>Mg(2+)(in) = Mg(2+)(out)</text>
        <dbReference type="Rhea" id="RHEA:29827"/>
        <dbReference type="ChEBI" id="CHEBI:18420"/>
    </reaction>
</comment>
<geneLocation type="plasmid" evidence="14">
    <name>psamie_3 dna</name>
</geneLocation>
<dbReference type="KEGG" id="sami:SAMIE_3001200"/>
<keyword evidence="5 12" id="KW-0812">Transmembrane</keyword>
<evidence type="ECO:0000256" key="5">
    <source>
        <dbReference type="ARBA" id="ARBA00022692"/>
    </source>
</evidence>
<evidence type="ECO:0000256" key="8">
    <source>
        <dbReference type="ARBA" id="ARBA00023065"/>
    </source>
</evidence>
<comment type="subcellular location">
    <subcellularLocation>
        <location evidence="1">Cell membrane</location>
        <topology evidence="1">Multi-pass membrane protein</topology>
    </subcellularLocation>
    <subcellularLocation>
        <location evidence="12">Membrane</location>
        <topology evidence="12">Multi-pass membrane protein</topology>
    </subcellularLocation>
</comment>
<accession>A0A494W781</accession>
<keyword evidence="13" id="KW-0614">Plasmid</keyword>
<dbReference type="Gene3D" id="1.20.58.340">
    <property type="entry name" value="Magnesium transport protein CorA, transmembrane region"/>
    <property type="match status" value="2"/>
</dbReference>
<dbReference type="EMBL" id="AP018666">
    <property type="protein sequence ID" value="BBE00414.1"/>
    <property type="molecule type" value="Genomic_DNA"/>
</dbReference>
<dbReference type="NCBIfam" id="TIGR00383">
    <property type="entry name" value="corA"/>
    <property type="match status" value="1"/>
</dbReference>
<feature type="transmembrane region" description="Helical" evidence="12">
    <location>
        <begin position="284"/>
        <end position="303"/>
    </location>
</feature>
<feature type="transmembrane region" description="Helical" evidence="12">
    <location>
        <begin position="315"/>
        <end position="335"/>
    </location>
</feature>
<evidence type="ECO:0000256" key="7">
    <source>
        <dbReference type="ARBA" id="ARBA00022989"/>
    </source>
</evidence>
<evidence type="ECO:0000256" key="12">
    <source>
        <dbReference type="RuleBase" id="RU362010"/>
    </source>
</evidence>
<keyword evidence="6 12" id="KW-0460">Magnesium</keyword>
<comment type="function">
    <text evidence="11">Mediates influx of magnesium ions. Alternates between open and closed states. Activated by low cytoplasmic Mg(2+) levels. Inactive when cytoplasmic Mg(2+) levels are high.</text>
</comment>
<evidence type="ECO:0000256" key="11">
    <source>
        <dbReference type="ARBA" id="ARBA00045497"/>
    </source>
</evidence>